<name>A0A9Q9FEL9_9FIRM</name>
<dbReference type="SUPFAM" id="SSF53822">
    <property type="entry name" value="Periplasmic binding protein-like I"/>
    <property type="match status" value="1"/>
</dbReference>
<dbReference type="PROSITE" id="PS51257">
    <property type="entry name" value="PROKAR_LIPOPROTEIN"/>
    <property type="match status" value="1"/>
</dbReference>
<dbReference type="Proteomes" id="UP001058016">
    <property type="component" value="Chromosome"/>
</dbReference>
<dbReference type="EMBL" id="CP071250">
    <property type="protein sequence ID" value="UUF07707.1"/>
    <property type="molecule type" value="Genomic_DNA"/>
</dbReference>
<dbReference type="Proteomes" id="UP001058072">
    <property type="component" value="Chromosome"/>
</dbReference>
<dbReference type="CDD" id="cd06325">
    <property type="entry name" value="PBP1_ABC_unchar_transporter"/>
    <property type="match status" value="1"/>
</dbReference>
<dbReference type="EMBL" id="CP071249">
    <property type="protein sequence ID" value="UUF06459.1"/>
    <property type="molecule type" value="Genomic_DNA"/>
</dbReference>
<reference evidence="3 4" key="1">
    <citation type="submission" date="2021-03" db="EMBL/GenBank/DDBJ databases">
        <title>Comparative Genomics and Metabolomics in the genus Turicibacter.</title>
        <authorList>
            <person name="Maki J."/>
            <person name="Looft T."/>
        </authorList>
    </citation>
    <scope>NUCLEOTIDE SEQUENCE</scope>
    <source>
        <strain evidence="3">ISU324</strain>
        <strain evidence="2 4">MMM721</strain>
    </source>
</reference>
<evidence type="ECO:0000256" key="1">
    <source>
        <dbReference type="SAM" id="SignalP"/>
    </source>
</evidence>
<dbReference type="PANTHER" id="PTHR35271:SF1">
    <property type="entry name" value="ABC TRANSPORTER, SUBSTRATE-BINDING LIPOPROTEIN"/>
    <property type="match status" value="1"/>
</dbReference>
<evidence type="ECO:0000313" key="4">
    <source>
        <dbReference type="Proteomes" id="UP001058016"/>
    </source>
</evidence>
<keyword evidence="4" id="KW-1185">Reference proteome</keyword>
<dbReference type="InterPro" id="IPR028082">
    <property type="entry name" value="Peripla_BP_I"/>
</dbReference>
<evidence type="ECO:0000313" key="5">
    <source>
        <dbReference type="Proteomes" id="UP001058072"/>
    </source>
</evidence>
<feature type="chain" id="PRO_5040319440" evidence="1">
    <location>
        <begin position="23"/>
        <end position="326"/>
    </location>
</feature>
<keyword evidence="1" id="KW-0732">Signal</keyword>
<dbReference type="PANTHER" id="PTHR35271">
    <property type="entry name" value="ABC TRANSPORTER, SUBSTRATE-BINDING LIPOPROTEIN-RELATED"/>
    <property type="match status" value="1"/>
</dbReference>
<protein>
    <submittedName>
        <fullName evidence="3">ABC transporter substrate-binding protein</fullName>
    </submittedName>
</protein>
<feature type="signal peptide" evidence="1">
    <location>
        <begin position="1"/>
        <end position="22"/>
    </location>
</feature>
<dbReference type="Gene3D" id="3.40.50.2300">
    <property type="match status" value="2"/>
</dbReference>
<dbReference type="RefSeq" id="WP_212723322.1">
    <property type="nucleotide sequence ID" value="NZ_CP071249.1"/>
</dbReference>
<organism evidence="3 5">
    <name type="scientific">Turicibacter bilis</name>
    <dbReference type="NCBI Taxonomy" id="2735723"/>
    <lineage>
        <taxon>Bacteria</taxon>
        <taxon>Bacillati</taxon>
        <taxon>Bacillota</taxon>
        <taxon>Erysipelotrichia</taxon>
        <taxon>Erysipelotrichales</taxon>
        <taxon>Turicibacteraceae</taxon>
        <taxon>Turicibacter</taxon>
    </lineage>
</organism>
<dbReference type="InterPro" id="IPR007487">
    <property type="entry name" value="ABC_transpt-TYRBP-like"/>
</dbReference>
<dbReference type="Pfam" id="PF04392">
    <property type="entry name" value="ABC_sub_bind"/>
    <property type="match status" value="1"/>
</dbReference>
<proteinExistence type="predicted"/>
<evidence type="ECO:0000313" key="2">
    <source>
        <dbReference type="EMBL" id="UUF06459.1"/>
    </source>
</evidence>
<accession>A0A9Q9FEL9</accession>
<evidence type="ECO:0000313" key="3">
    <source>
        <dbReference type="EMBL" id="UUF07707.1"/>
    </source>
</evidence>
<dbReference type="AlphaFoldDB" id="A0A9Q9FEL9"/>
<gene>
    <name evidence="2" type="ORF">J0J69_02400</name>
    <name evidence="3" type="ORF">J0J70_08730</name>
</gene>
<sequence>MKASKLLKFVGVGMVFSSFLFACSHKDSDVKTIGVLQYMEHGALDAAYEGFIAGLAEEGYIEGENIKIDLKNAQGDLTTAQTIANQYVSDDVDMMFAIATQAVQSAYNATKDIPILMTAVTDPVEAGVVKDWNQSGTNVTGTSDLTPVAKQMELITELVPEAKTVGVIYTTSEVNSEVQVKMAEEAASNLGLQVIRVGVTTVNDIPQAVASVIDKVDAMYAPTDNLIASSMPVLWNACLDKKVPIVAGVDTMVIDGGIATEGIDYYQLGYETGLMAAQVLEGKDPSTMPINTLQNTTLIVNQKNAEAIGLSIPDSILKGAEIIGGE</sequence>